<reference evidence="1" key="1">
    <citation type="submission" date="2018-11" db="EMBL/GenBank/DDBJ databases">
        <authorList>
            <consortium name="Pathogen Informatics"/>
        </authorList>
    </citation>
    <scope>NUCLEOTIDE SEQUENCE [LARGE SCALE GENOMIC DNA]</scope>
</reference>
<protein>
    <submittedName>
        <fullName evidence="1">Uncharacterized protein</fullName>
    </submittedName>
</protein>
<accession>A0A3P7TDY3</accession>
<organism evidence="1">
    <name type="scientific">Heligmosomoides polygyrus</name>
    <name type="common">Parasitic roundworm</name>
    <dbReference type="NCBI Taxonomy" id="6339"/>
    <lineage>
        <taxon>Eukaryota</taxon>
        <taxon>Metazoa</taxon>
        <taxon>Ecdysozoa</taxon>
        <taxon>Nematoda</taxon>
        <taxon>Chromadorea</taxon>
        <taxon>Rhabditida</taxon>
        <taxon>Rhabditina</taxon>
        <taxon>Rhabditomorpha</taxon>
        <taxon>Strongyloidea</taxon>
        <taxon>Heligmosomidae</taxon>
        <taxon>Heligmosomoides</taxon>
    </lineage>
</organism>
<dbReference type="AlphaFoldDB" id="A0A3P7TDY3"/>
<sequence length="138" mass="14640">MLAVNGTTCTSVKQASNLLVNALKSTGIVILVERPVEPAAVAFVRAVLLVNKKNVMDPKMPDDVVAICGRARGRGGRMLDPICNAPSQRCFGRPLSHFPGISRIMPILQIVSTCCAKLAYDGTTTSFALTTARSVILA</sequence>
<proteinExistence type="predicted"/>
<gene>
    <name evidence="1" type="ORF">HPBE_LOCUS1084</name>
</gene>
<dbReference type="EMBL" id="UZAH01001055">
    <property type="protein sequence ID" value="VDO19466.1"/>
    <property type="molecule type" value="Genomic_DNA"/>
</dbReference>
<evidence type="ECO:0000313" key="1">
    <source>
        <dbReference type="EMBL" id="VDO19466.1"/>
    </source>
</evidence>
<name>A0A3P7TDY3_HELPZ</name>
<dbReference type="OrthoDB" id="5875756at2759"/>